<evidence type="ECO:0000313" key="7">
    <source>
        <dbReference type="Proteomes" id="UP000292695"/>
    </source>
</evidence>
<feature type="compositionally biased region" description="Low complexity" evidence="4">
    <location>
        <begin position="7"/>
        <end position="18"/>
    </location>
</feature>
<evidence type="ECO:0000256" key="4">
    <source>
        <dbReference type="SAM" id="MobiDB-lite"/>
    </source>
</evidence>
<dbReference type="Pfam" id="PF00356">
    <property type="entry name" value="LacI"/>
    <property type="match status" value="1"/>
</dbReference>
<dbReference type="Gene3D" id="1.10.260.40">
    <property type="entry name" value="lambda repressor-like DNA-binding domains"/>
    <property type="match status" value="1"/>
</dbReference>
<dbReference type="OrthoDB" id="3595338at2"/>
<dbReference type="CDD" id="cd01392">
    <property type="entry name" value="HTH_LacI"/>
    <property type="match status" value="1"/>
</dbReference>
<dbReference type="InterPro" id="IPR046335">
    <property type="entry name" value="LacI/GalR-like_sensor"/>
</dbReference>
<dbReference type="SMART" id="SM00354">
    <property type="entry name" value="HTH_LACI"/>
    <property type="match status" value="1"/>
</dbReference>
<dbReference type="EMBL" id="SJKA01000007">
    <property type="protein sequence ID" value="TCC31463.1"/>
    <property type="molecule type" value="Genomic_DNA"/>
</dbReference>
<dbReference type="PANTHER" id="PTHR30146">
    <property type="entry name" value="LACI-RELATED TRANSCRIPTIONAL REPRESSOR"/>
    <property type="match status" value="1"/>
</dbReference>
<evidence type="ECO:0000313" key="6">
    <source>
        <dbReference type="EMBL" id="TCC31463.1"/>
    </source>
</evidence>
<protein>
    <submittedName>
        <fullName evidence="6">LacI family transcriptional regulator</fullName>
    </submittedName>
</protein>
<evidence type="ECO:0000256" key="3">
    <source>
        <dbReference type="ARBA" id="ARBA00023163"/>
    </source>
</evidence>
<gene>
    <name evidence="6" type="ORF">E0H50_22625</name>
</gene>
<dbReference type="Pfam" id="PF13377">
    <property type="entry name" value="Peripla_BP_3"/>
    <property type="match status" value="1"/>
</dbReference>
<keyword evidence="1" id="KW-0805">Transcription regulation</keyword>
<organism evidence="6 7">
    <name type="scientific">Kribbella sindirgiensis</name>
    <dbReference type="NCBI Taxonomy" id="1124744"/>
    <lineage>
        <taxon>Bacteria</taxon>
        <taxon>Bacillati</taxon>
        <taxon>Actinomycetota</taxon>
        <taxon>Actinomycetes</taxon>
        <taxon>Propionibacteriales</taxon>
        <taxon>Kribbellaceae</taxon>
        <taxon>Kribbella</taxon>
    </lineage>
</organism>
<evidence type="ECO:0000259" key="5">
    <source>
        <dbReference type="PROSITE" id="PS50932"/>
    </source>
</evidence>
<dbReference type="PROSITE" id="PS50932">
    <property type="entry name" value="HTH_LACI_2"/>
    <property type="match status" value="1"/>
</dbReference>
<name>A0A4R0IE29_9ACTN</name>
<dbReference type="Gene3D" id="3.40.50.2300">
    <property type="match status" value="2"/>
</dbReference>
<proteinExistence type="predicted"/>
<keyword evidence="2" id="KW-0238">DNA-binding</keyword>
<evidence type="ECO:0000256" key="1">
    <source>
        <dbReference type="ARBA" id="ARBA00023015"/>
    </source>
</evidence>
<dbReference type="InterPro" id="IPR028082">
    <property type="entry name" value="Peripla_BP_I"/>
</dbReference>
<sequence>MRTAPCGSSPRWRPSTWPRRSRRGSWPRGRHTLWLVGRSMATARDVAERAGTSTAVVSYVFNNGPRPVSAETRRRVLEAAAELEYRPNILARALSAGRTYSLGLLIPQIRNPYFATLAEHLENYARQHDHLLLIGDSAGDPEQESAHIGSFIERKVDGVVLVSLLVAPAIQRFATAGVPVVALHPVPDGVTVSTLSIDYVAAAETSADHLLSHGYRTLGVVTGPEDSPGTAEHRRGIERALKAHPRASARYVASPVSRFAARDAVRPWFAQKRPPRAIYCSTDEQAFGVLFAAWEAGLQVPDDVAVMGFDGTSECTVTIPPLASVRQPIEETARQAVELLLDRTNPPAARHVLDYELVPSTSCGCQAGVGSD</sequence>
<dbReference type="SUPFAM" id="SSF47413">
    <property type="entry name" value="lambda repressor-like DNA-binding domains"/>
    <property type="match status" value="1"/>
</dbReference>
<dbReference type="PANTHER" id="PTHR30146:SF109">
    <property type="entry name" value="HTH-TYPE TRANSCRIPTIONAL REGULATOR GALS"/>
    <property type="match status" value="1"/>
</dbReference>
<comment type="caution">
    <text evidence="6">The sequence shown here is derived from an EMBL/GenBank/DDBJ whole genome shotgun (WGS) entry which is preliminary data.</text>
</comment>
<evidence type="ECO:0000256" key="2">
    <source>
        <dbReference type="ARBA" id="ARBA00023125"/>
    </source>
</evidence>
<dbReference type="GO" id="GO:0000976">
    <property type="term" value="F:transcription cis-regulatory region binding"/>
    <property type="evidence" value="ECO:0007669"/>
    <property type="project" value="TreeGrafter"/>
</dbReference>
<dbReference type="InterPro" id="IPR000843">
    <property type="entry name" value="HTH_LacI"/>
</dbReference>
<dbReference type="InterPro" id="IPR010982">
    <property type="entry name" value="Lambda_DNA-bd_dom_sf"/>
</dbReference>
<accession>A0A4R0IE29</accession>
<reference evidence="6 7" key="1">
    <citation type="submission" date="2019-02" db="EMBL/GenBank/DDBJ databases">
        <title>Kribbella capetownensis sp. nov. and Kribbella speibonae sp. nov., isolated from soil.</title>
        <authorList>
            <person name="Curtis S.M."/>
            <person name="Norton I."/>
            <person name="Everest G.J."/>
            <person name="Meyers P.R."/>
        </authorList>
    </citation>
    <scope>NUCLEOTIDE SEQUENCE [LARGE SCALE GENOMIC DNA]</scope>
    <source>
        <strain evidence="6 7">DSM 27082</strain>
    </source>
</reference>
<dbReference type="Proteomes" id="UP000292695">
    <property type="component" value="Unassembled WGS sequence"/>
</dbReference>
<keyword evidence="3" id="KW-0804">Transcription</keyword>
<keyword evidence="7" id="KW-1185">Reference proteome</keyword>
<dbReference type="CDD" id="cd06267">
    <property type="entry name" value="PBP1_LacI_sugar_binding-like"/>
    <property type="match status" value="1"/>
</dbReference>
<dbReference type="AlphaFoldDB" id="A0A4R0IE29"/>
<feature type="domain" description="HTH lacI-type" evidence="5">
    <location>
        <begin position="41"/>
        <end position="96"/>
    </location>
</feature>
<dbReference type="SUPFAM" id="SSF53822">
    <property type="entry name" value="Periplasmic binding protein-like I"/>
    <property type="match status" value="1"/>
</dbReference>
<dbReference type="GO" id="GO:0003700">
    <property type="term" value="F:DNA-binding transcription factor activity"/>
    <property type="evidence" value="ECO:0007669"/>
    <property type="project" value="TreeGrafter"/>
</dbReference>
<feature type="region of interest" description="Disordered" evidence="4">
    <location>
        <begin position="1"/>
        <end position="25"/>
    </location>
</feature>